<keyword evidence="2" id="KW-1185">Reference proteome</keyword>
<dbReference type="Gramene" id="ERM93776">
    <property type="protein sequence ID" value="ERM93776"/>
    <property type="gene ID" value="AMTR_s00004p00270170"/>
</dbReference>
<evidence type="ECO:0000313" key="2">
    <source>
        <dbReference type="Proteomes" id="UP000017836"/>
    </source>
</evidence>
<accession>W1NEF0</accession>
<dbReference type="AlphaFoldDB" id="W1NEF0"/>
<dbReference type="EMBL" id="KI397628">
    <property type="protein sequence ID" value="ERM93776.1"/>
    <property type="molecule type" value="Genomic_DNA"/>
</dbReference>
<gene>
    <name evidence="1" type="ORF">AMTR_s00004p00270170</name>
</gene>
<protein>
    <submittedName>
        <fullName evidence="1">Uncharacterized protein</fullName>
    </submittedName>
</protein>
<dbReference type="HOGENOM" id="CLU_1899037_0_0_1"/>
<reference evidence="2" key="1">
    <citation type="journal article" date="2013" name="Science">
        <title>The Amborella genome and the evolution of flowering plants.</title>
        <authorList>
            <consortium name="Amborella Genome Project"/>
        </authorList>
    </citation>
    <scope>NUCLEOTIDE SEQUENCE [LARGE SCALE GENOMIC DNA]</scope>
</reference>
<evidence type="ECO:0000313" key="1">
    <source>
        <dbReference type="EMBL" id="ERM93776.1"/>
    </source>
</evidence>
<name>W1NEF0_AMBTC</name>
<organism evidence="1 2">
    <name type="scientific">Amborella trichopoda</name>
    <dbReference type="NCBI Taxonomy" id="13333"/>
    <lineage>
        <taxon>Eukaryota</taxon>
        <taxon>Viridiplantae</taxon>
        <taxon>Streptophyta</taxon>
        <taxon>Embryophyta</taxon>
        <taxon>Tracheophyta</taxon>
        <taxon>Spermatophyta</taxon>
        <taxon>Magnoliopsida</taxon>
        <taxon>Amborellales</taxon>
        <taxon>Amborellaceae</taxon>
        <taxon>Amborella</taxon>
    </lineage>
</organism>
<dbReference type="Proteomes" id="UP000017836">
    <property type="component" value="Unassembled WGS sequence"/>
</dbReference>
<sequence length="159" mass="17840">MDINVDRLPSGDPQTSRSLVTSMEASTVNPKGKTIVTIIHEHPYIMDPSYSIFPCMIPTTTTFFVSRKSTCQKPLIQHQEVEIPYDEGICSKKTRKDGQSSPTGLGVISVEGSHPIKKTVQLQGAYEEVDKWINEEPLYVLADGVIARLTWHDRHFKPT</sequence>
<proteinExistence type="predicted"/>